<dbReference type="EMBL" id="ML122286">
    <property type="protein sequence ID" value="RPD56745.1"/>
    <property type="molecule type" value="Genomic_DNA"/>
</dbReference>
<feature type="compositionally biased region" description="Polar residues" evidence="1">
    <location>
        <begin position="605"/>
        <end position="632"/>
    </location>
</feature>
<sequence>MRKPANAPDFMLKELALGQSAPFTRTTSLSFLLVDCNKSLKASVNELPTLAYRLVTFKEPDEDRRRTDAYQDPAAGLGSEESDMTIQVDATTLWLACKACAAKWDPRDSKGWHFLQIACSDPGYVEVITRWDSGCGEYWLPKPESGIDSGQRDTQKCGSLELMRSECKWKLCILKDLGPGMGTFAVVPLEALLRAASEGMRVLEPAPLQGSATKPDAKQTFVYEFWSAEKFQPTLGYARVPLDEQGPQARYRGALLHTLLTTAMCRSAETWNLHCGTAWPIREQAITLGLQLRHFVPVVDPVVALCIALRASAISLDSMTTEEDASALIVEDLMSVEVPYWFGLLSTRRPFLDLPTFMAREERSSFPKAFPRGLEYDLPPLPSRLPPLPSRLPPLPSQEGLGFYFQTDIRVHSPLPNEQPLTGRLSKALKAQTQETPRRPVYFVAPVFPVSESASKYKLDLTNATDRGLHPAEAISSINIRGIPEGVLRSDYRILLLGEWLSTSSHAGSSSQIKEKQTKVPDCPGFMPQRALLICRYRCECTDIEELIKPQIWEQVAVLSLPRDWWKEVEKGTDVEEFRMLEPRHECPTSPGSTGSRADNEESSWKWNSYGSDSTSVLESRNSCRPDSTSVPGSRYRSMTEDPRRFRCCGL</sequence>
<gene>
    <name evidence="2" type="ORF">L227DRAFT_633745</name>
</gene>
<organism evidence="2 3">
    <name type="scientific">Lentinus tigrinus ALCF2SS1-6</name>
    <dbReference type="NCBI Taxonomy" id="1328759"/>
    <lineage>
        <taxon>Eukaryota</taxon>
        <taxon>Fungi</taxon>
        <taxon>Dikarya</taxon>
        <taxon>Basidiomycota</taxon>
        <taxon>Agaricomycotina</taxon>
        <taxon>Agaricomycetes</taxon>
        <taxon>Polyporales</taxon>
        <taxon>Polyporaceae</taxon>
        <taxon>Lentinus</taxon>
    </lineage>
</organism>
<evidence type="ECO:0000256" key="1">
    <source>
        <dbReference type="SAM" id="MobiDB-lite"/>
    </source>
</evidence>
<keyword evidence="3" id="KW-1185">Reference proteome</keyword>
<protein>
    <submittedName>
        <fullName evidence="2">Uncharacterized protein</fullName>
    </submittedName>
</protein>
<name>A0A5C2S044_9APHY</name>
<evidence type="ECO:0000313" key="2">
    <source>
        <dbReference type="EMBL" id="RPD56745.1"/>
    </source>
</evidence>
<accession>A0A5C2S044</accession>
<proteinExistence type="predicted"/>
<reference evidence="2" key="1">
    <citation type="journal article" date="2018" name="Genome Biol. Evol.">
        <title>Genomics and development of Lentinus tigrinus, a white-rot wood-decaying mushroom with dimorphic fruiting bodies.</title>
        <authorList>
            <person name="Wu B."/>
            <person name="Xu Z."/>
            <person name="Knudson A."/>
            <person name="Carlson A."/>
            <person name="Chen N."/>
            <person name="Kovaka S."/>
            <person name="LaButti K."/>
            <person name="Lipzen A."/>
            <person name="Pennachio C."/>
            <person name="Riley R."/>
            <person name="Schakwitz W."/>
            <person name="Umezawa K."/>
            <person name="Ohm R.A."/>
            <person name="Grigoriev I.V."/>
            <person name="Nagy L.G."/>
            <person name="Gibbons J."/>
            <person name="Hibbett D."/>
        </authorList>
    </citation>
    <scope>NUCLEOTIDE SEQUENCE [LARGE SCALE GENOMIC DNA]</scope>
    <source>
        <strain evidence="2">ALCF2SS1-6</strain>
    </source>
</reference>
<dbReference type="Proteomes" id="UP000313359">
    <property type="component" value="Unassembled WGS sequence"/>
</dbReference>
<dbReference type="AlphaFoldDB" id="A0A5C2S044"/>
<feature type="region of interest" description="Disordered" evidence="1">
    <location>
        <begin position="583"/>
        <end position="644"/>
    </location>
</feature>
<evidence type="ECO:0000313" key="3">
    <source>
        <dbReference type="Proteomes" id="UP000313359"/>
    </source>
</evidence>